<accession>A0A154BWF9</accession>
<dbReference type="PIRSF" id="PIRSF016661">
    <property type="entry name" value="BioY"/>
    <property type="match status" value="1"/>
</dbReference>
<reference evidence="4 5" key="1">
    <citation type="submission" date="2016-02" db="EMBL/GenBank/DDBJ databases">
        <title>Anaerosporomusa subterraneum gen. nov., sp. nov., a spore-forming obligate anaerobe isolated from saprolite.</title>
        <authorList>
            <person name="Choi J.K."/>
            <person name="Shah M."/>
            <person name="Yee N."/>
        </authorList>
    </citation>
    <scope>NUCLEOTIDE SEQUENCE [LARGE SCALE GENOMIC DNA]</scope>
    <source>
        <strain evidence="4 5">RU4</strain>
    </source>
</reference>
<comment type="subcellular location">
    <subcellularLocation>
        <location evidence="2">Cell membrane</location>
        <topology evidence="2">Multi-pass membrane protein</topology>
    </subcellularLocation>
</comment>
<dbReference type="OrthoDB" id="9803495at2"/>
<keyword evidence="5" id="KW-1185">Reference proteome</keyword>
<comment type="similarity">
    <text evidence="1 2">Belongs to the BioY family.</text>
</comment>
<gene>
    <name evidence="4" type="ORF">AXX12_01710</name>
</gene>
<dbReference type="PANTHER" id="PTHR34295:SF1">
    <property type="entry name" value="BIOTIN TRANSPORTER BIOY"/>
    <property type="match status" value="1"/>
</dbReference>
<feature type="transmembrane region" description="Helical" evidence="3">
    <location>
        <begin position="77"/>
        <end position="99"/>
    </location>
</feature>
<comment type="caution">
    <text evidence="4">The sequence shown here is derived from an EMBL/GenBank/DDBJ whole genome shotgun (WGS) entry which is preliminary data.</text>
</comment>
<dbReference type="InterPro" id="IPR003784">
    <property type="entry name" value="BioY"/>
</dbReference>
<protein>
    <recommendedName>
        <fullName evidence="2">Biotin transporter</fullName>
    </recommendedName>
</protein>
<dbReference type="GO" id="GO:0005886">
    <property type="term" value="C:plasma membrane"/>
    <property type="evidence" value="ECO:0007669"/>
    <property type="project" value="UniProtKB-SubCell"/>
</dbReference>
<name>A0A154BWF9_ANASB</name>
<dbReference type="GO" id="GO:0015225">
    <property type="term" value="F:biotin transmembrane transporter activity"/>
    <property type="evidence" value="ECO:0007669"/>
    <property type="project" value="UniProtKB-UniRule"/>
</dbReference>
<dbReference type="PANTHER" id="PTHR34295">
    <property type="entry name" value="BIOTIN TRANSPORTER BIOY"/>
    <property type="match status" value="1"/>
</dbReference>
<sequence>MAARNMVLAGLFAALIAIGSQISFVIPPSPVPHTLQVFFVMLSGLILGSKWGSISVGLWILLGAFGLPVFAQGKAGLAAVLGPTGGFLLGFTLCAYVVGRITERFGLAYKVVAGAMVLGMIIVYTLGLVGFMACFQYFLHKPMTWEKAFMLTTLPFAPFDFVKSLFAGYIGIKVRRALIQAGYSA</sequence>
<dbReference type="Proteomes" id="UP000076268">
    <property type="component" value="Unassembled WGS sequence"/>
</dbReference>
<dbReference type="STRING" id="1794912.AXX12_01710"/>
<keyword evidence="3" id="KW-0812">Transmembrane</keyword>
<dbReference type="Gene3D" id="1.10.1760.20">
    <property type="match status" value="1"/>
</dbReference>
<evidence type="ECO:0000313" key="5">
    <source>
        <dbReference type="Proteomes" id="UP000076268"/>
    </source>
</evidence>
<dbReference type="Pfam" id="PF02632">
    <property type="entry name" value="BioY"/>
    <property type="match status" value="1"/>
</dbReference>
<evidence type="ECO:0000256" key="1">
    <source>
        <dbReference type="ARBA" id="ARBA00010692"/>
    </source>
</evidence>
<feature type="transmembrane region" description="Helical" evidence="3">
    <location>
        <begin position="33"/>
        <end position="49"/>
    </location>
</feature>
<dbReference type="RefSeq" id="WP_066237217.1">
    <property type="nucleotide sequence ID" value="NZ_LSGP01000001.1"/>
</dbReference>
<evidence type="ECO:0000256" key="3">
    <source>
        <dbReference type="SAM" id="Phobius"/>
    </source>
</evidence>
<dbReference type="AlphaFoldDB" id="A0A154BWF9"/>
<feature type="transmembrane region" description="Helical" evidence="3">
    <location>
        <begin position="150"/>
        <end position="172"/>
    </location>
</feature>
<proteinExistence type="inferred from homology"/>
<keyword evidence="2" id="KW-1003">Cell membrane</keyword>
<keyword evidence="2 3" id="KW-0472">Membrane</keyword>
<feature type="transmembrane region" description="Helical" evidence="3">
    <location>
        <begin position="111"/>
        <end position="138"/>
    </location>
</feature>
<evidence type="ECO:0000313" key="4">
    <source>
        <dbReference type="EMBL" id="KYZ78282.1"/>
    </source>
</evidence>
<organism evidence="4 5">
    <name type="scientific">Anaerosporomusa subterranea</name>
    <dbReference type="NCBI Taxonomy" id="1794912"/>
    <lineage>
        <taxon>Bacteria</taxon>
        <taxon>Bacillati</taxon>
        <taxon>Bacillota</taxon>
        <taxon>Negativicutes</taxon>
        <taxon>Acetonemataceae</taxon>
        <taxon>Anaerosporomusa</taxon>
    </lineage>
</organism>
<dbReference type="EMBL" id="LSGP01000001">
    <property type="protein sequence ID" value="KYZ78282.1"/>
    <property type="molecule type" value="Genomic_DNA"/>
</dbReference>
<keyword evidence="3" id="KW-1133">Transmembrane helix</keyword>
<feature type="transmembrane region" description="Helical" evidence="3">
    <location>
        <begin position="56"/>
        <end position="71"/>
    </location>
</feature>
<keyword evidence="2" id="KW-0813">Transport</keyword>
<evidence type="ECO:0000256" key="2">
    <source>
        <dbReference type="PIRNR" id="PIRNR016661"/>
    </source>
</evidence>